<evidence type="ECO:0000313" key="3">
    <source>
        <dbReference type="Proteomes" id="UP001295444"/>
    </source>
</evidence>
<dbReference type="Proteomes" id="UP001295444">
    <property type="component" value="Chromosome 01"/>
</dbReference>
<dbReference type="EMBL" id="OW240912">
    <property type="protein sequence ID" value="CAH2220711.1"/>
    <property type="molecule type" value="Genomic_DNA"/>
</dbReference>
<evidence type="ECO:0000313" key="2">
    <source>
        <dbReference type="EMBL" id="CAH2220711.1"/>
    </source>
</evidence>
<dbReference type="AlphaFoldDB" id="A0AAD1QZB7"/>
<feature type="compositionally biased region" description="Low complexity" evidence="1">
    <location>
        <begin position="56"/>
        <end position="72"/>
    </location>
</feature>
<sequence>MSEAMCERADSQSPKQTTDPDWPDTHSNQQQVSIAGPQLDTCLQRQTGEEEGSHQTNGGTTATDTGALLRATYSQKESGGRNPGHSAAFPSSLSNGIPCPAVLKTRHSRTVK</sequence>
<organism evidence="2 3">
    <name type="scientific">Pelobates cultripes</name>
    <name type="common">Western spadefoot toad</name>
    <dbReference type="NCBI Taxonomy" id="61616"/>
    <lineage>
        <taxon>Eukaryota</taxon>
        <taxon>Metazoa</taxon>
        <taxon>Chordata</taxon>
        <taxon>Craniata</taxon>
        <taxon>Vertebrata</taxon>
        <taxon>Euteleostomi</taxon>
        <taxon>Amphibia</taxon>
        <taxon>Batrachia</taxon>
        <taxon>Anura</taxon>
        <taxon>Pelobatoidea</taxon>
        <taxon>Pelobatidae</taxon>
        <taxon>Pelobates</taxon>
    </lineage>
</organism>
<feature type="region of interest" description="Disordered" evidence="1">
    <location>
        <begin position="1"/>
        <end position="112"/>
    </location>
</feature>
<reference evidence="2" key="1">
    <citation type="submission" date="2022-03" db="EMBL/GenBank/DDBJ databases">
        <authorList>
            <person name="Alioto T."/>
            <person name="Alioto T."/>
            <person name="Gomez Garrido J."/>
        </authorList>
    </citation>
    <scope>NUCLEOTIDE SEQUENCE</scope>
</reference>
<feature type="compositionally biased region" description="Basic and acidic residues" evidence="1">
    <location>
        <begin position="1"/>
        <end position="10"/>
    </location>
</feature>
<protein>
    <submittedName>
        <fullName evidence="2">Uncharacterized protein</fullName>
    </submittedName>
</protein>
<feature type="compositionally biased region" description="Polar residues" evidence="1">
    <location>
        <begin position="11"/>
        <end position="33"/>
    </location>
</feature>
<name>A0AAD1QZB7_PELCU</name>
<gene>
    <name evidence="2" type="ORF">PECUL_23A025853</name>
</gene>
<keyword evidence="3" id="KW-1185">Reference proteome</keyword>
<proteinExistence type="predicted"/>
<accession>A0AAD1QZB7</accession>
<evidence type="ECO:0000256" key="1">
    <source>
        <dbReference type="SAM" id="MobiDB-lite"/>
    </source>
</evidence>